<proteinExistence type="predicted"/>
<dbReference type="Proteomes" id="UP000507470">
    <property type="component" value="Unassembled WGS sequence"/>
</dbReference>
<dbReference type="PANTHER" id="PTHR37558:SF1">
    <property type="entry name" value="HTH CENPB-TYPE DOMAIN-CONTAINING PROTEIN"/>
    <property type="match status" value="1"/>
</dbReference>
<evidence type="ECO:0000256" key="1">
    <source>
        <dbReference type="SAM" id="Coils"/>
    </source>
</evidence>
<dbReference type="PANTHER" id="PTHR37558">
    <property type="entry name" value="HTH CENPB-TYPE DOMAIN-CONTAINING PROTEIN"/>
    <property type="match status" value="1"/>
</dbReference>
<feature type="region of interest" description="Disordered" evidence="2">
    <location>
        <begin position="103"/>
        <end position="122"/>
    </location>
</feature>
<feature type="coiled-coil region" evidence="1">
    <location>
        <begin position="178"/>
        <end position="212"/>
    </location>
</feature>
<dbReference type="EMBL" id="CACVKT020004153">
    <property type="protein sequence ID" value="CAC5388296.1"/>
    <property type="molecule type" value="Genomic_DNA"/>
</dbReference>
<feature type="compositionally biased region" description="Basic and acidic residues" evidence="2">
    <location>
        <begin position="107"/>
        <end position="122"/>
    </location>
</feature>
<reference evidence="3 4" key="1">
    <citation type="submission" date="2020-06" db="EMBL/GenBank/DDBJ databases">
        <authorList>
            <person name="Li R."/>
            <person name="Bekaert M."/>
        </authorList>
    </citation>
    <scope>NUCLEOTIDE SEQUENCE [LARGE SCALE GENOMIC DNA]</scope>
    <source>
        <strain evidence="4">wild</strain>
    </source>
</reference>
<keyword evidence="4" id="KW-1185">Reference proteome</keyword>
<keyword evidence="1" id="KW-0175">Coiled coil</keyword>
<name>A0A6J8BXY9_MYTCO</name>
<dbReference type="AlphaFoldDB" id="A0A6J8BXY9"/>
<organism evidence="3 4">
    <name type="scientific">Mytilus coruscus</name>
    <name type="common">Sea mussel</name>
    <dbReference type="NCBI Taxonomy" id="42192"/>
    <lineage>
        <taxon>Eukaryota</taxon>
        <taxon>Metazoa</taxon>
        <taxon>Spiralia</taxon>
        <taxon>Lophotrochozoa</taxon>
        <taxon>Mollusca</taxon>
        <taxon>Bivalvia</taxon>
        <taxon>Autobranchia</taxon>
        <taxon>Pteriomorphia</taxon>
        <taxon>Mytilida</taxon>
        <taxon>Mytiloidea</taxon>
        <taxon>Mytilidae</taxon>
        <taxon>Mytilinae</taxon>
        <taxon>Mytilus</taxon>
    </lineage>
</organism>
<protein>
    <submittedName>
        <fullName evidence="3">Uncharacterized protein</fullName>
    </submittedName>
</protein>
<evidence type="ECO:0000313" key="4">
    <source>
        <dbReference type="Proteomes" id="UP000507470"/>
    </source>
</evidence>
<sequence>MALPKLFRKTQVRFSAKDDLNLLKKVLAENPYKDKTKWEAVAQNVKENVDKVFNVTSRRVRERTQLLLQQFQKENYEALKRSGTEEEYTEKQQLLQEIQSLAEEEDKEQKEKAQQKDKDEHSAKLIRKRAMEALTPVKISNDSEGVTVTSSKITKIKGNESIMSYLKEKCDVEKDIKMAEVNLRKEKLKLERERFKMEREERKQKIENDKQQQFLLMELIKTVKKIVNKSIATAF</sequence>
<evidence type="ECO:0000313" key="3">
    <source>
        <dbReference type="EMBL" id="CAC5388296.1"/>
    </source>
</evidence>
<evidence type="ECO:0000256" key="2">
    <source>
        <dbReference type="SAM" id="MobiDB-lite"/>
    </source>
</evidence>
<gene>
    <name evidence="3" type="ORF">MCOR_23573</name>
</gene>
<accession>A0A6J8BXY9</accession>
<dbReference type="OrthoDB" id="6157326at2759"/>